<feature type="domain" description="Reverse transcriptase" evidence="7">
    <location>
        <begin position="1"/>
        <end position="163"/>
    </location>
</feature>
<dbReference type="PANTHER" id="PTHR37984">
    <property type="entry name" value="PROTEIN CBG26694"/>
    <property type="match status" value="1"/>
</dbReference>
<dbReference type="EMBL" id="BGPR01002503">
    <property type="protein sequence ID" value="GBM74528.1"/>
    <property type="molecule type" value="Genomic_DNA"/>
</dbReference>
<dbReference type="EC" id="2.7.7.49" evidence="1"/>
<dbReference type="Gene3D" id="3.10.10.10">
    <property type="entry name" value="HIV Type 1 Reverse Transcriptase, subunit A, domain 1"/>
    <property type="match status" value="1"/>
</dbReference>
<dbReference type="Pfam" id="PF00078">
    <property type="entry name" value="RVT_1"/>
    <property type="match status" value="1"/>
</dbReference>
<reference evidence="8 9" key="1">
    <citation type="journal article" date="2019" name="Sci. Rep.">
        <title>Orb-weaving spider Araneus ventricosus genome elucidates the spidroin gene catalogue.</title>
        <authorList>
            <person name="Kono N."/>
            <person name="Nakamura H."/>
            <person name="Ohtoshi R."/>
            <person name="Moran D.A.P."/>
            <person name="Shinohara A."/>
            <person name="Yoshida Y."/>
            <person name="Fujiwara M."/>
            <person name="Mori M."/>
            <person name="Tomita M."/>
            <person name="Arakawa K."/>
        </authorList>
    </citation>
    <scope>NUCLEOTIDE SEQUENCE [LARGE SCALE GENOMIC DNA]</scope>
</reference>
<dbReference type="FunFam" id="3.30.70.270:FF:000020">
    <property type="entry name" value="Transposon Tf2-6 polyprotein-like Protein"/>
    <property type="match status" value="1"/>
</dbReference>
<keyword evidence="5" id="KW-0695">RNA-directed DNA polymerase</keyword>
<sequence length="437" mass="50011">MLVKKSDGSFRLVADLRKLNSKTIPDNFPLPHLNEMMDMLSGAKFFTTMDLTSGFHQMVMHPDHAHLTGIATEFGLFEYKRLPFSLKNAGSTFQRLMSIVLAGLNGLKVACYIDDIIIATKTFEEHMLRLEIVFQRLQQANLKVKPTKCSFLQHQIIYLGHAVREGQVLPDEKNLDSIRKVLPPQTRKQVRSFLRLTGVYRKCIPNYSKLALPLTHLTKDKSLFTWAEKEQEDFDALKKHLTSSPWLSLLDFERPSAIWTDASKYSLGVVLVQDDGSGFQNPITFGSRKLGPTEVKFSVFEKEALLIVFGINHFKNYLYGTQFTVYCDQQCLSKLTKLKDPTSRIARRLLTLQQYSYTIVHKPGRLNLMADYISRATNSSDNKVSTNIQEVHALELQFNTFNLNSMPVSEIIAKQTQDFFNKNIKAKLHNNFVFSKN</sequence>
<keyword evidence="6" id="KW-0511">Multifunctional enzyme</keyword>
<protein>
    <recommendedName>
        <fullName evidence="1">RNA-directed DNA polymerase</fullName>
        <ecNumber evidence="1">2.7.7.49</ecNumber>
    </recommendedName>
</protein>
<evidence type="ECO:0000256" key="5">
    <source>
        <dbReference type="ARBA" id="ARBA00022918"/>
    </source>
</evidence>
<name>A0A4Y2IA04_ARAVE</name>
<dbReference type="OrthoDB" id="41323at2759"/>
<keyword evidence="3" id="KW-0540">Nuclease</keyword>
<keyword evidence="2" id="KW-0808">Transferase</keyword>
<evidence type="ECO:0000256" key="6">
    <source>
        <dbReference type="ARBA" id="ARBA00023268"/>
    </source>
</evidence>
<dbReference type="GO" id="GO:0003964">
    <property type="term" value="F:RNA-directed DNA polymerase activity"/>
    <property type="evidence" value="ECO:0007669"/>
    <property type="project" value="UniProtKB-KW"/>
</dbReference>
<dbReference type="CDD" id="cd09274">
    <property type="entry name" value="RNase_HI_RT_Ty3"/>
    <property type="match status" value="1"/>
</dbReference>
<keyword evidence="9" id="KW-1185">Reference proteome</keyword>
<dbReference type="PANTHER" id="PTHR37984:SF5">
    <property type="entry name" value="PROTEIN NYNRIN-LIKE"/>
    <property type="match status" value="1"/>
</dbReference>
<dbReference type="AlphaFoldDB" id="A0A4Y2IA04"/>
<dbReference type="SUPFAM" id="SSF56672">
    <property type="entry name" value="DNA/RNA polymerases"/>
    <property type="match status" value="1"/>
</dbReference>
<evidence type="ECO:0000256" key="2">
    <source>
        <dbReference type="ARBA" id="ARBA00022695"/>
    </source>
</evidence>
<keyword evidence="4" id="KW-0255">Endonuclease</keyword>
<keyword evidence="2" id="KW-0548">Nucleotidyltransferase</keyword>
<dbReference type="InterPro" id="IPR050951">
    <property type="entry name" value="Retrovirus_Pol_polyprotein"/>
</dbReference>
<dbReference type="Pfam" id="PF17919">
    <property type="entry name" value="RT_RNaseH_2"/>
    <property type="match status" value="1"/>
</dbReference>
<dbReference type="InterPro" id="IPR000477">
    <property type="entry name" value="RT_dom"/>
</dbReference>
<dbReference type="CDD" id="cd01647">
    <property type="entry name" value="RT_LTR"/>
    <property type="match status" value="1"/>
</dbReference>
<dbReference type="Gene3D" id="3.30.70.270">
    <property type="match status" value="2"/>
</dbReference>
<evidence type="ECO:0000256" key="1">
    <source>
        <dbReference type="ARBA" id="ARBA00012493"/>
    </source>
</evidence>
<proteinExistence type="predicted"/>
<dbReference type="GO" id="GO:0004519">
    <property type="term" value="F:endonuclease activity"/>
    <property type="evidence" value="ECO:0007669"/>
    <property type="project" value="UniProtKB-KW"/>
</dbReference>
<dbReference type="PROSITE" id="PS50878">
    <property type="entry name" value="RT_POL"/>
    <property type="match status" value="1"/>
</dbReference>
<dbReference type="InterPro" id="IPR043502">
    <property type="entry name" value="DNA/RNA_pol_sf"/>
</dbReference>
<dbReference type="Proteomes" id="UP000499080">
    <property type="component" value="Unassembled WGS sequence"/>
</dbReference>
<organism evidence="8 9">
    <name type="scientific">Araneus ventricosus</name>
    <name type="common">Orbweaver spider</name>
    <name type="synonym">Epeira ventricosa</name>
    <dbReference type="NCBI Taxonomy" id="182803"/>
    <lineage>
        <taxon>Eukaryota</taxon>
        <taxon>Metazoa</taxon>
        <taxon>Ecdysozoa</taxon>
        <taxon>Arthropoda</taxon>
        <taxon>Chelicerata</taxon>
        <taxon>Arachnida</taxon>
        <taxon>Araneae</taxon>
        <taxon>Araneomorphae</taxon>
        <taxon>Entelegynae</taxon>
        <taxon>Araneoidea</taxon>
        <taxon>Araneidae</taxon>
        <taxon>Araneus</taxon>
    </lineage>
</organism>
<dbReference type="InterPro" id="IPR041577">
    <property type="entry name" value="RT_RNaseH_2"/>
</dbReference>
<evidence type="ECO:0000313" key="9">
    <source>
        <dbReference type="Proteomes" id="UP000499080"/>
    </source>
</evidence>
<evidence type="ECO:0000256" key="3">
    <source>
        <dbReference type="ARBA" id="ARBA00022722"/>
    </source>
</evidence>
<comment type="caution">
    <text evidence="8">The sequence shown here is derived from an EMBL/GenBank/DDBJ whole genome shotgun (WGS) entry which is preliminary data.</text>
</comment>
<accession>A0A4Y2IA04</accession>
<evidence type="ECO:0000259" key="7">
    <source>
        <dbReference type="PROSITE" id="PS50878"/>
    </source>
</evidence>
<gene>
    <name evidence="8" type="primary">pol_895</name>
    <name evidence="8" type="ORF">AVEN_126579_1</name>
</gene>
<evidence type="ECO:0000313" key="8">
    <source>
        <dbReference type="EMBL" id="GBM74528.1"/>
    </source>
</evidence>
<evidence type="ECO:0000256" key="4">
    <source>
        <dbReference type="ARBA" id="ARBA00022759"/>
    </source>
</evidence>
<keyword evidence="4" id="KW-0378">Hydrolase</keyword>
<dbReference type="InterPro" id="IPR043128">
    <property type="entry name" value="Rev_trsase/Diguanyl_cyclase"/>
</dbReference>
<dbReference type="FunFam" id="3.10.20.370:FF:000001">
    <property type="entry name" value="Retrovirus-related Pol polyprotein from transposon 17.6-like protein"/>
    <property type="match status" value="1"/>
</dbReference>